<sequence length="132" mass="13945">MLALAPLTLLLAALPALSLNWGDHCSTEGKCDSTGRCAETGGYSFPGACPDLPDDIRCCIKHGCMHPAACPVAVEYGRCPGGADNVYCPGYRAWCGPPTDCVDTQFNTNPVVLHGFCPGGEDNKLCRFTYNG</sequence>
<evidence type="ECO:0000313" key="2">
    <source>
        <dbReference type="EMBL" id="KAL1406843.1"/>
    </source>
</evidence>
<evidence type="ECO:0000313" key="3">
    <source>
        <dbReference type="Proteomes" id="UP001565368"/>
    </source>
</evidence>
<feature type="signal peptide" evidence="1">
    <location>
        <begin position="1"/>
        <end position="18"/>
    </location>
</feature>
<dbReference type="RefSeq" id="XP_069206787.1">
    <property type="nucleotide sequence ID" value="XM_069354716.1"/>
</dbReference>
<keyword evidence="1" id="KW-0732">Signal</keyword>
<organism evidence="2 3">
    <name type="scientific">Vanrija albida</name>
    <dbReference type="NCBI Taxonomy" id="181172"/>
    <lineage>
        <taxon>Eukaryota</taxon>
        <taxon>Fungi</taxon>
        <taxon>Dikarya</taxon>
        <taxon>Basidiomycota</taxon>
        <taxon>Agaricomycotina</taxon>
        <taxon>Tremellomycetes</taxon>
        <taxon>Trichosporonales</taxon>
        <taxon>Trichosporonaceae</taxon>
        <taxon>Vanrija</taxon>
    </lineage>
</organism>
<feature type="chain" id="PRO_5046067259" evidence="1">
    <location>
        <begin position="19"/>
        <end position="132"/>
    </location>
</feature>
<dbReference type="GeneID" id="95987295"/>
<keyword evidence="3" id="KW-1185">Reference proteome</keyword>
<comment type="caution">
    <text evidence="2">The sequence shown here is derived from an EMBL/GenBank/DDBJ whole genome shotgun (WGS) entry which is preliminary data.</text>
</comment>
<proteinExistence type="predicted"/>
<protein>
    <submittedName>
        <fullName evidence="2">Uncharacterized protein</fullName>
    </submittedName>
</protein>
<gene>
    <name evidence="2" type="ORF">Q8F55_006252</name>
</gene>
<accession>A0ABR3PWP8</accession>
<evidence type="ECO:0000256" key="1">
    <source>
        <dbReference type="SAM" id="SignalP"/>
    </source>
</evidence>
<name>A0ABR3PWP8_9TREE</name>
<dbReference type="Proteomes" id="UP001565368">
    <property type="component" value="Unassembled WGS sequence"/>
</dbReference>
<reference evidence="2 3" key="1">
    <citation type="submission" date="2023-08" db="EMBL/GenBank/DDBJ databases">
        <title>Annotated Genome Sequence of Vanrija albida AlHP1.</title>
        <authorList>
            <person name="Herzog R."/>
        </authorList>
    </citation>
    <scope>NUCLEOTIDE SEQUENCE [LARGE SCALE GENOMIC DNA]</scope>
    <source>
        <strain evidence="2 3">AlHP1</strain>
    </source>
</reference>
<dbReference type="EMBL" id="JBBXJM010000005">
    <property type="protein sequence ID" value="KAL1406843.1"/>
    <property type="molecule type" value="Genomic_DNA"/>
</dbReference>